<evidence type="ECO:0000313" key="3">
    <source>
        <dbReference type="Proteomes" id="UP001370348"/>
    </source>
</evidence>
<reference evidence="2 3" key="1">
    <citation type="submission" date="2021-12" db="EMBL/GenBank/DDBJ databases">
        <title>Discovery of the Pendulisporaceae a myxobacterial family with distinct sporulation behavior and unique specialized metabolism.</title>
        <authorList>
            <person name="Garcia R."/>
            <person name="Popoff A."/>
            <person name="Bader C.D."/>
            <person name="Loehr J."/>
            <person name="Walesch S."/>
            <person name="Walt C."/>
            <person name="Boldt J."/>
            <person name="Bunk B."/>
            <person name="Haeckl F.J.F.P.J."/>
            <person name="Gunesch A.P."/>
            <person name="Birkelbach J."/>
            <person name="Nuebel U."/>
            <person name="Pietschmann T."/>
            <person name="Bach T."/>
            <person name="Mueller R."/>
        </authorList>
    </citation>
    <scope>NUCLEOTIDE SEQUENCE [LARGE SCALE GENOMIC DNA]</scope>
    <source>
        <strain evidence="2 3">MSr11954</strain>
    </source>
</reference>
<evidence type="ECO:0000313" key="2">
    <source>
        <dbReference type="EMBL" id="WXB17898.1"/>
    </source>
</evidence>
<organism evidence="2 3">
    <name type="scientific">Pendulispora albinea</name>
    <dbReference type="NCBI Taxonomy" id="2741071"/>
    <lineage>
        <taxon>Bacteria</taxon>
        <taxon>Pseudomonadati</taxon>
        <taxon>Myxococcota</taxon>
        <taxon>Myxococcia</taxon>
        <taxon>Myxococcales</taxon>
        <taxon>Sorangiineae</taxon>
        <taxon>Pendulisporaceae</taxon>
        <taxon>Pendulispora</taxon>
    </lineage>
</organism>
<name>A0ABZ2M481_9BACT</name>
<proteinExistence type="predicted"/>
<dbReference type="Proteomes" id="UP001370348">
    <property type="component" value="Chromosome"/>
</dbReference>
<feature type="region of interest" description="Disordered" evidence="1">
    <location>
        <begin position="68"/>
        <end position="102"/>
    </location>
</feature>
<dbReference type="EMBL" id="CP089984">
    <property type="protein sequence ID" value="WXB17898.1"/>
    <property type="molecule type" value="Genomic_DNA"/>
</dbReference>
<keyword evidence="3" id="KW-1185">Reference proteome</keyword>
<sequence length="102" mass="11068">MRNKTEILGELRTMLRDIFTAKAAGETHVRLARAHGYVDGYMRAMLETGLATRGELVEMVATERERAAGPAIRPIYRSDSSPSLPPEAFSDGDDSDGETAAA</sequence>
<dbReference type="RefSeq" id="WP_394827540.1">
    <property type="nucleotide sequence ID" value="NZ_CP089984.1"/>
</dbReference>
<accession>A0ABZ2M481</accession>
<gene>
    <name evidence="2" type="ORF">LZC94_11610</name>
</gene>
<protein>
    <submittedName>
        <fullName evidence="2">Uncharacterized protein</fullName>
    </submittedName>
</protein>
<evidence type="ECO:0000256" key="1">
    <source>
        <dbReference type="SAM" id="MobiDB-lite"/>
    </source>
</evidence>
<feature type="compositionally biased region" description="Acidic residues" evidence="1">
    <location>
        <begin position="90"/>
        <end position="102"/>
    </location>
</feature>